<dbReference type="AlphaFoldDB" id="A0A1W9S0N5"/>
<dbReference type="GO" id="GO:0005829">
    <property type="term" value="C:cytosol"/>
    <property type="evidence" value="ECO:0007669"/>
    <property type="project" value="TreeGrafter"/>
</dbReference>
<reference evidence="5" key="1">
    <citation type="submission" date="2017-03" db="EMBL/GenBank/DDBJ databases">
        <title>Novel pathways for hydrocarbon cycling and metabolic interdependencies in hydrothermal sediment communities.</title>
        <authorList>
            <person name="Dombrowski N."/>
            <person name="Seitz K."/>
            <person name="Teske A."/>
            <person name="Baker B."/>
        </authorList>
    </citation>
    <scope>NUCLEOTIDE SEQUENCE [LARGE SCALE GENOMIC DNA]</scope>
</reference>
<sequence length="249" mass="27482">MSRARRGERRRDWVVGVNSVLAVLESGSRKAYKLLISRGEKDRNTENIIKVAEGMGIQVDYTDRRYIEEQTGTYPHQGIALLVERFRFTDIETIVEISKRDKSPIVVLDGVEDPRNLGAIIRTSEAIGASGLIIRKARQSPITTVVAKSAEGALEYLPISQVPNLAGALRKMKDEGIWAVCLEEDASDDIRDVDIPSPFILIAGSEGRGVSRLLYELSDFSVRIPITGRTPSLNVNVAVGIALFYLSKV</sequence>
<dbReference type="SUPFAM" id="SSF55315">
    <property type="entry name" value="L30e-like"/>
    <property type="match status" value="1"/>
</dbReference>
<keyword evidence="1 4" id="KW-0489">Methyltransferase</keyword>
<organism evidence="4 5">
    <name type="scientific">Candidatus Coatesbacteria bacterium 4484_99</name>
    <dbReference type="NCBI Taxonomy" id="1970774"/>
    <lineage>
        <taxon>Bacteria</taxon>
        <taxon>Candidatus Coatesiibacteriota</taxon>
    </lineage>
</organism>
<dbReference type="GO" id="GO:0006396">
    <property type="term" value="P:RNA processing"/>
    <property type="evidence" value="ECO:0007669"/>
    <property type="project" value="InterPro"/>
</dbReference>
<accession>A0A1W9S0N5</accession>
<proteinExistence type="predicted"/>
<protein>
    <submittedName>
        <fullName evidence="4">23S rRNA (Guanosine(2251)-2'-O)-methyltransferase RlmB</fullName>
    </submittedName>
</protein>
<dbReference type="InterPro" id="IPR004441">
    <property type="entry name" value="rRNA_MeTrfase_TrmH"/>
</dbReference>
<evidence type="ECO:0000313" key="5">
    <source>
        <dbReference type="Proteomes" id="UP000192611"/>
    </source>
</evidence>
<dbReference type="NCBIfam" id="TIGR00186">
    <property type="entry name" value="rRNA_methyl_3"/>
    <property type="match status" value="1"/>
</dbReference>
<dbReference type="Pfam" id="PF00588">
    <property type="entry name" value="SpoU_methylase"/>
    <property type="match status" value="1"/>
</dbReference>
<dbReference type="PANTHER" id="PTHR46429:SF1">
    <property type="entry name" value="23S RRNA (GUANOSINE-2'-O-)-METHYLTRANSFERASE RLMB"/>
    <property type="match status" value="1"/>
</dbReference>
<dbReference type="Gene3D" id="3.40.1280.10">
    <property type="match status" value="1"/>
</dbReference>
<dbReference type="Gene3D" id="3.30.1330.30">
    <property type="match status" value="1"/>
</dbReference>
<comment type="caution">
    <text evidence="4">The sequence shown here is derived from an EMBL/GenBank/DDBJ whole genome shotgun (WGS) entry which is preliminary data.</text>
</comment>
<dbReference type="SMART" id="SM00967">
    <property type="entry name" value="SpoU_sub_bind"/>
    <property type="match status" value="1"/>
</dbReference>
<evidence type="ECO:0000259" key="3">
    <source>
        <dbReference type="SMART" id="SM00967"/>
    </source>
</evidence>
<evidence type="ECO:0000256" key="2">
    <source>
        <dbReference type="ARBA" id="ARBA00022679"/>
    </source>
</evidence>
<keyword evidence="2 4" id="KW-0808">Transferase</keyword>
<dbReference type="GO" id="GO:0032259">
    <property type="term" value="P:methylation"/>
    <property type="evidence" value="ECO:0007669"/>
    <property type="project" value="UniProtKB-KW"/>
</dbReference>
<evidence type="ECO:0000256" key="1">
    <source>
        <dbReference type="ARBA" id="ARBA00022603"/>
    </source>
</evidence>
<feature type="domain" description="RNA 2-O ribose methyltransferase substrate binding" evidence="3">
    <location>
        <begin position="13"/>
        <end position="89"/>
    </location>
</feature>
<dbReference type="CDD" id="cd18103">
    <property type="entry name" value="SpoU-like_RlmB"/>
    <property type="match status" value="1"/>
</dbReference>
<dbReference type="SUPFAM" id="SSF75217">
    <property type="entry name" value="alpha/beta knot"/>
    <property type="match status" value="1"/>
</dbReference>
<dbReference type="Pfam" id="PF08032">
    <property type="entry name" value="SpoU_sub_bind"/>
    <property type="match status" value="1"/>
</dbReference>
<dbReference type="GO" id="GO:0008173">
    <property type="term" value="F:RNA methyltransferase activity"/>
    <property type="evidence" value="ECO:0007669"/>
    <property type="project" value="InterPro"/>
</dbReference>
<dbReference type="InterPro" id="IPR029028">
    <property type="entry name" value="Alpha/beta_knot_MTases"/>
</dbReference>
<dbReference type="InterPro" id="IPR029064">
    <property type="entry name" value="Ribosomal_eL30-like_sf"/>
</dbReference>
<dbReference type="EMBL" id="NATQ01000065">
    <property type="protein sequence ID" value="OQX90354.1"/>
    <property type="molecule type" value="Genomic_DNA"/>
</dbReference>
<name>A0A1W9S0N5_9BACT</name>
<gene>
    <name evidence="4" type="ORF">B6D57_03595</name>
</gene>
<evidence type="ECO:0000313" key="4">
    <source>
        <dbReference type="EMBL" id="OQX90354.1"/>
    </source>
</evidence>
<dbReference type="PANTHER" id="PTHR46429">
    <property type="entry name" value="23S RRNA (GUANOSINE-2'-O-)-METHYLTRANSFERASE RLMB"/>
    <property type="match status" value="1"/>
</dbReference>
<dbReference type="Proteomes" id="UP000192611">
    <property type="component" value="Unassembled WGS sequence"/>
</dbReference>
<dbReference type="InterPro" id="IPR029026">
    <property type="entry name" value="tRNA_m1G_MTases_N"/>
</dbReference>
<dbReference type="InterPro" id="IPR001537">
    <property type="entry name" value="SpoU_MeTrfase"/>
</dbReference>
<dbReference type="InterPro" id="IPR013123">
    <property type="entry name" value="SpoU_subst-bd"/>
</dbReference>
<dbReference type="GO" id="GO:0003723">
    <property type="term" value="F:RNA binding"/>
    <property type="evidence" value="ECO:0007669"/>
    <property type="project" value="InterPro"/>
</dbReference>